<name>A0ACC7P6Y5_9BACL</name>
<dbReference type="EMBL" id="JBJURJ010000026">
    <property type="protein sequence ID" value="MFM9332111.1"/>
    <property type="molecule type" value="Genomic_DNA"/>
</dbReference>
<evidence type="ECO:0000313" key="2">
    <source>
        <dbReference type="Proteomes" id="UP001631969"/>
    </source>
</evidence>
<comment type="caution">
    <text evidence="1">The sequence shown here is derived from an EMBL/GenBank/DDBJ whole genome shotgun (WGS) entry which is preliminary data.</text>
</comment>
<keyword evidence="2" id="KW-1185">Reference proteome</keyword>
<proteinExistence type="predicted"/>
<dbReference type="Proteomes" id="UP001631969">
    <property type="component" value="Unassembled WGS sequence"/>
</dbReference>
<reference evidence="1" key="1">
    <citation type="submission" date="2024-12" db="EMBL/GenBank/DDBJ databases">
        <authorList>
            <person name="Wu N."/>
        </authorList>
    </citation>
    <scope>NUCLEOTIDE SEQUENCE</scope>
    <source>
        <strain evidence="1">P15</strain>
    </source>
</reference>
<evidence type="ECO:0000313" key="1">
    <source>
        <dbReference type="EMBL" id="MFM9332111.1"/>
    </source>
</evidence>
<accession>A0ACC7P6Y5</accession>
<sequence>MREDFADLWRKRAAAFWKESFIYISYAARSGFAGFLLMFFIIGAYYYGKFLQSLPEAFPYWRFTTPLLALPLGMTGIRTFMKQADMVFLAPAEARLRSWWTSSIVYSFVFQAAVTLLLLLLVWPLYLACADEAALPFAHAALYLAAAKLLAVLGRFRADRLVYRLNRSAETLVRWVAAVVLPFALLTENPGKAWLLLLLAAVVQSLVVLPFPRHRVAWEHLIRREEISLKRHYTFYSWFADVPKLKTKPAARRFLGGITSRIPFRQEDTHRYLYAKTFIRSEYYAILVRTSVIAILLFLAVNHTAAVLLIYGVVLVMNCATVSSLAQSHRYSFWLELYPLDAERRVKAVSRICEAALLFSNIAMGAALIGFHGSGRLEALAAVAAGFLVILYFTRVSLPRKIKHAGD</sequence>
<protein>
    <submittedName>
        <fullName evidence="1">ABC transporter permease</fullName>
    </submittedName>
</protein>
<gene>
    <name evidence="1" type="ORF">ACI1P1_27820</name>
</gene>
<organism evidence="1 2">
    <name type="scientific">Paenibacillus mesotrionivorans</name>
    <dbReference type="NCBI Taxonomy" id="3160968"/>
    <lineage>
        <taxon>Bacteria</taxon>
        <taxon>Bacillati</taxon>
        <taxon>Bacillota</taxon>
        <taxon>Bacilli</taxon>
        <taxon>Bacillales</taxon>
        <taxon>Paenibacillaceae</taxon>
        <taxon>Paenibacillus</taxon>
    </lineage>
</organism>